<dbReference type="PIRSF" id="PIRSF018063">
    <property type="entry name" value="Ferrtn_UCP018063"/>
    <property type="match status" value="1"/>
</dbReference>
<evidence type="ECO:0000256" key="4">
    <source>
        <dbReference type="ARBA" id="ARBA00023004"/>
    </source>
</evidence>
<evidence type="ECO:0000259" key="5">
    <source>
        <dbReference type="PROSITE" id="PS50905"/>
    </source>
</evidence>
<dbReference type="PANTHER" id="PTHR30295">
    <property type="entry name" value="BACTERIOFERRITIN"/>
    <property type="match status" value="1"/>
</dbReference>
<evidence type="ECO:0000313" key="7">
    <source>
        <dbReference type="Proteomes" id="UP001596137"/>
    </source>
</evidence>
<keyword evidence="3" id="KW-0409">Iron storage</keyword>
<name>A0ABW1NSD4_9ACTN</name>
<organism evidence="6 7">
    <name type="scientific">Sphaerisporangium aureirubrum</name>
    <dbReference type="NCBI Taxonomy" id="1544736"/>
    <lineage>
        <taxon>Bacteria</taxon>
        <taxon>Bacillati</taxon>
        <taxon>Actinomycetota</taxon>
        <taxon>Actinomycetes</taxon>
        <taxon>Streptosporangiales</taxon>
        <taxon>Streptosporangiaceae</taxon>
        <taxon>Sphaerisporangium</taxon>
    </lineage>
</organism>
<dbReference type="InterPro" id="IPR009040">
    <property type="entry name" value="Ferritin-like_diiron"/>
</dbReference>
<feature type="domain" description="Ferritin-like diiron" evidence="5">
    <location>
        <begin position="29"/>
        <end position="179"/>
    </location>
</feature>
<dbReference type="CDD" id="cd00657">
    <property type="entry name" value="Ferritin_like"/>
    <property type="match status" value="1"/>
</dbReference>
<accession>A0ABW1NSD4</accession>
<reference evidence="7" key="1">
    <citation type="journal article" date="2019" name="Int. J. Syst. Evol. Microbiol.">
        <title>The Global Catalogue of Microorganisms (GCM) 10K type strain sequencing project: providing services to taxonomists for standard genome sequencing and annotation.</title>
        <authorList>
            <consortium name="The Broad Institute Genomics Platform"/>
            <consortium name="The Broad Institute Genome Sequencing Center for Infectious Disease"/>
            <person name="Wu L."/>
            <person name="Ma J."/>
        </authorList>
    </citation>
    <scope>NUCLEOTIDE SEQUENCE [LARGE SCALE GENOMIC DNA]</scope>
    <source>
        <strain evidence="7">JCM 30346</strain>
    </source>
</reference>
<dbReference type="SUPFAM" id="SSF47240">
    <property type="entry name" value="Ferritin-like"/>
    <property type="match status" value="1"/>
</dbReference>
<sequence>MAEFLTDIQTLRDRARAQIDKGPVTEAYGADLPRVVQVCNEALATEIVCVLRYKRHYYTATGIHAEPVAKEFLEHAADEQRHADMLADRIAQLGGQPDFDPARLSTRAHTQYDSSLDLLDMIREDLVAERVAIASYTEIAQWLGDGDPTTRRVFEQLLADEEDHADDLATMLERLPRPRADGGPVI</sequence>
<evidence type="ECO:0000256" key="2">
    <source>
        <dbReference type="ARBA" id="ARBA00011637"/>
    </source>
</evidence>
<proteinExistence type="predicted"/>
<comment type="subunit">
    <text evidence="2">Homooligomer of 24 subunits, arranged as 12 dimers, that are packed together to form an approximately spherical molecule with a central cavity, in which large amounts of iron can be deposited.</text>
</comment>
<dbReference type="InterPro" id="IPR008331">
    <property type="entry name" value="Ferritin_DPS_dom"/>
</dbReference>
<dbReference type="Gene3D" id="1.20.1260.10">
    <property type="match status" value="1"/>
</dbReference>
<comment type="caution">
    <text evidence="6">The sequence shown here is derived from an EMBL/GenBank/DDBJ whole genome shotgun (WGS) entry which is preliminary data.</text>
</comment>
<keyword evidence="4" id="KW-0408">Iron</keyword>
<keyword evidence="7" id="KW-1185">Reference proteome</keyword>
<dbReference type="EMBL" id="JBHSRF010000066">
    <property type="protein sequence ID" value="MFC6085619.1"/>
    <property type="molecule type" value="Genomic_DNA"/>
</dbReference>
<dbReference type="PROSITE" id="PS50905">
    <property type="entry name" value="FERRITIN_LIKE"/>
    <property type="match status" value="1"/>
</dbReference>
<dbReference type="PANTHER" id="PTHR30295:SF1">
    <property type="entry name" value="DNA PROTECTION DURING STARVATION PROTEIN"/>
    <property type="match status" value="1"/>
</dbReference>
<dbReference type="Proteomes" id="UP001596137">
    <property type="component" value="Unassembled WGS sequence"/>
</dbReference>
<evidence type="ECO:0000313" key="6">
    <source>
        <dbReference type="EMBL" id="MFC6085619.1"/>
    </source>
</evidence>
<dbReference type="Pfam" id="PF00210">
    <property type="entry name" value="Ferritin"/>
    <property type="match status" value="1"/>
</dbReference>
<dbReference type="PRINTS" id="PR00601">
    <property type="entry name" value="BACFERRITIN"/>
</dbReference>
<dbReference type="InterPro" id="IPR002024">
    <property type="entry name" value="Bacterioferritin"/>
</dbReference>
<evidence type="ECO:0000256" key="1">
    <source>
        <dbReference type="ARBA" id="ARBA00001970"/>
    </source>
</evidence>
<evidence type="ECO:0000256" key="3">
    <source>
        <dbReference type="ARBA" id="ARBA00022434"/>
    </source>
</evidence>
<dbReference type="InterPro" id="IPR009078">
    <property type="entry name" value="Ferritin-like_SF"/>
</dbReference>
<dbReference type="RefSeq" id="WP_380759946.1">
    <property type="nucleotide sequence ID" value="NZ_JBHSRF010000066.1"/>
</dbReference>
<dbReference type="InterPro" id="IPR014490">
    <property type="entry name" value="Dps-like"/>
</dbReference>
<comment type="cofactor">
    <cofactor evidence="1">
        <name>heme b</name>
        <dbReference type="ChEBI" id="CHEBI:60344"/>
    </cofactor>
</comment>
<gene>
    <name evidence="6" type="ORF">ACFP1K_30950</name>
</gene>
<protein>
    <submittedName>
        <fullName evidence="6">Bacterioferritin</fullName>
    </submittedName>
</protein>
<dbReference type="InterPro" id="IPR012347">
    <property type="entry name" value="Ferritin-like"/>
</dbReference>